<feature type="domain" description="PRD" evidence="2">
    <location>
        <begin position="65"/>
        <end position="169"/>
    </location>
</feature>
<dbReference type="InterPro" id="IPR011608">
    <property type="entry name" value="PRD"/>
</dbReference>
<dbReference type="PROSITE" id="PS51372">
    <property type="entry name" value="PRD_2"/>
    <property type="match status" value="2"/>
</dbReference>
<dbReference type="SUPFAM" id="SSF63520">
    <property type="entry name" value="PTS-regulatory domain, PRD"/>
    <property type="match status" value="2"/>
</dbReference>
<dbReference type="InterPro" id="IPR036650">
    <property type="entry name" value="CAT_RNA-bd_dom_sf"/>
</dbReference>
<keyword evidence="4" id="KW-1185">Reference proteome</keyword>
<accession>A0ABV2IDD3</accession>
<sequence length="287" mass="32431">MLVLKIFNNNVALVRDETGREVVVQGRGLAFQVRPGDQLDPTVVQRRFVPEPSYTPENFAQLIAEIPPGHIAIAETILGMGEKVGLKLDRHVVVALADHISMAIKRQLSHQSFENPLEWEVHLLYVREARLGMMALDEIERQTGVRLPDIEVVPLALHFVNAQVGARQLSSAVRTARLIRDILAMIEDEFGIKISADDSLGSARFATHLRHLFLSHLSGETYTPLIAQLAQTFKAEDPRVYECAERIGHYLTEKMDWTISEDETVYIALHIQRMTRRAFSNPDIPKE</sequence>
<dbReference type="InterPro" id="IPR036634">
    <property type="entry name" value="PRD_sf"/>
</dbReference>
<evidence type="ECO:0000313" key="4">
    <source>
        <dbReference type="Proteomes" id="UP001549164"/>
    </source>
</evidence>
<organism evidence="3 4">
    <name type="scientific">Martelella mangrovi</name>
    <dbReference type="NCBI Taxonomy" id="1397477"/>
    <lineage>
        <taxon>Bacteria</taxon>
        <taxon>Pseudomonadati</taxon>
        <taxon>Pseudomonadota</taxon>
        <taxon>Alphaproteobacteria</taxon>
        <taxon>Hyphomicrobiales</taxon>
        <taxon>Aurantimonadaceae</taxon>
        <taxon>Martelella</taxon>
    </lineage>
</organism>
<reference evidence="3 4" key="1">
    <citation type="submission" date="2024-06" db="EMBL/GenBank/DDBJ databases">
        <title>Genomic Encyclopedia of Type Strains, Phase IV (KMG-IV): sequencing the most valuable type-strain genomes for metagenomic binning, comparative biology and taxonomic classification.</title>
        <authorList>
            <person name="Goeker M."/>
        </authorList>
    </citation>
    <scope>NUCLEOTIDE SEQUENCE [LARGE SCALE GENOMIC DNA]</scope>
    <source>
        <strain evidence="3 4">DSM 28102</strain>
    </source>
</reference>
<dbReference type="Pfam" id="PF00874">
    <property type="entry name" value="PRD"/>
    <property type="match status" value="2"/>
</dbReference>
<dbReference type="Pfam" id="PF03123">
    <property type="entry name" value="CAT_RBD"/>
    <property type="match status" value="1"/>
</dbReference>
<name>A0ABV2IDD3_9HYPH</name>
<dbReference type="EMBL" id="JBEPLY010000010">
    <property type="protein sequence ID" value="MET3600921.1"/>
    <property type="molecule type" value="Genomic_DNA"/>
</dbReference>
<dbReference type="SMART" id="SM01061">
    <property type="entry name" value="CAT_RBD"/>
    <property type="match status" value="1"/>
</dbReference>
<proteinExistence type="predicted"/>
<keyword evidence="1" id="KW-0677">Repeat</keyword>
<dbReference type="PANTHER" id="PTHR30185:SF15">
    <property type="entry name" value="CRYPTIC BETA-GLUCOSIDE BGL OPERON ANTITERMINATOR"/>
    <property type="match status" value="1"/>
</dbReference>
<dbReference type="InterPro" id="IPR004341">
    <property type="entry name" value="CAT_RNA-bd_dom"/>
</dbReference>
<dbReference type="RefSeq" id="WP_354434790.1">
    <property type="nucleotide sequence ID" value="NZ_JBEPLY010000010.1"/>
</dbReference>
<dbReference type="InterPro" id="IPR050661">
    <property type="entry name" value="BglG_antiterminators"/>
</dbReference>
<protein>
    <submittedName>
        <fullName evidence="3">Beta-glucoside operon transcriptional antiterminator</fullName>
    </submittedName>
</protein>
<evidence type="ECO:0000259" key="2">
    <source>
        <dbReference type="PROSITE" id="PS51372"/>
    </source>
</evidence>
<gene>
    <name evidence="3" type="ORF">ABID12_002872</name>
</gene>
<evidence type="ECO:0000256" key="1">
    <source>
        <dbReference type="ARBA" id="ARBA00022737"/>
    </source>
</evidence>
<dbReference type="Proteomes" id="UP001549164">
    <property type="component" value="Unassembled WGS sequence"/>
</dbReference>
<dbReference type="PANTHER" id="PTHR30185">
    <property type="entry name" value="CRYPTIC BETA-GLUCOSIDE BGL OPERON ANTITERMINATOR"/>
    <property type="match status" value="1"/>
</dbReference>
<evidence type="ECO:0000313" key="3">
    <source>
        <dbReference type="EMBL" id="MET3600921.1"/>
    </source>
</evidence>
<dbReference type="Gene3D" id="1.10.1790.10">
    <property type="entry name" value="PRD domain"/>
    <property type="match status" value="2"/>
</dbReference>
<feature type="domain" description="PRD" evidence="2">
    <location>
        <begin position="170"/>
        <end position="281"/>
    </location>
</feature>
<comment type="caution">
    <text evidence="3">The sequence shown here is derived from an EMBL/GenBank/DDBJ whole genome shotgun (WGS) entry which is preliminary data.</text>
</comment>
<dbReference type="Gene3D" id="2.30.24.10">
    <property type="entry name" value="CAT RNA-binding domain"/>
    <property type="match status" value="1"/>
</dbReference>
<dbReference type="SUPFAM" id="SSF50151">
    <property type="entry name" value="SacY-like RNA-binding domain"/>
    <property type="match status" value="1"/>
</dbReference>